<feature type="transmembrane region" description="Helical" evidence="2">
    <location>
        <begin position="12"/>
        <end position="33"/>
    </location>
</feature>
<keyword evidence="2" id="KW-0812">Transmembrane</keyword>
<gene>
    <name evidence="4" type="ORF">CRG98_025716</name>
</gene>
<name>A0A2I0JCF5_PUNGR</name>
<keyword evidence="5" id="KW-1185">Reference proteome</keyword>
<evidence type="ECO:0000313" key="4">
    <source>
        <dbReference type="EMBL" id="PKI53922.1"/>
    </source>
</evidence>
<organism evidence="4 5">
    <name type="scientific">Punica granatum</name>
    <name type="common">Pomegranate</name>
    <dbReference type="NCBI Taxonomy" id="22663"/>
    <lineage>
        <taxon>Eukaryota</taxon>
        <taxon>Viridiplantae</taxon>
        <taxon>Streptophyta</taxon>
        <taxon>Embryophyta</taxon>
        <taxon>Tracheophyta</taxon>
        <taxon>Spermatophyta</taxon>
        <taxon>Magnoliopsida</taxon>
        <taxon>eudicotyledons</taxon>
        <taxon>Gunneridae</taxon>
        <taxon>Pentapetalae</taxon>
        <taxon>rosids</taxon>
        <taxon>malvids</taxon>
        <taxon>Myrtales</taxon>
        <taxon>Lythraceae</taxon>
        <taxon>Punica</taxon>
    </lineage>
</organism>
<evidence type="ECO:0000256" key="3">
    <source>
        <dbReference type="SAM" id="SignalP"/>
    </source>
</evidence>
<feature type="compositionally biased region" description="Basic and acidic residues" evidence="1">
    <location>
        <begin position="69"/>
        <end position="78"/>
    </location>
</feature>
<evidence type="ECO:0000256" key="2">
    <source>
        <dbReference type="SAM" id="Phobius"/>
    </source>
</evidence>
<keyword evidence="3" id="KW-0732">Signal</keyword>
<feature type="chain" id="PRO_5014189004" description="Secreted protein" evidence="3">
    <location>
        <begin position="17"/>
        <end position="97"/>
    </location>
</feature>
<reference evidence="4 5" key="1">
    <citation type="submission" date="2017-11" db="EMBL/GenBank/DDBJ databases">
        <title>De-novo sequencing of pomegranate (Punica granatum L.) genome.</title>
        <authorList>
            <person name="Akparov Z."/>
            <person name="Amiraslanov A."/>
            <person name="Hajiyeva S."/>
            <person name="Abbasov M."/>
            <person name="Kaur K."/>
            <person name="Hamwieh A."/>
            <person name="Solovyev V."/>
            <person name="Salamov A."/>
            <person name="Braich B."/>
            <person name="Kosarev P."/>
            <person name="Mahmoud A."/>
            <person name="Hajiyev E."/>
            <person name="Babayeva S."/>
            <person name="Izzatullayeva V."/>
            <person name="Mammadov A."/>
            <person name="Mammadov A."/>
            <person name="Sharifova S."/>
            <person name="Ojaghi J."/>
            <person name="Eynullazada K."/>
            <person name="Bayramov B."/>
            <person name="Abdulazimova A."/>
            <person name="Shahmuradov I."/>
        </authorList>
    </citation>
    <scope>NUCLEOTIDE SEQUENCE [LARGE SCALE GENOMIC DNA]</scope>
    <source>
        <strain evidence="5">cv. AG2017</strain>
        <tissue evidence="4">Leaf</tissue>
    </source>
</reference>
<evidence type="ECO:0000313" key="5">
    <source>
        <dbReference type="Proteomes" id="UP000233551"/>
    </source>
</evidence>
<evidence type="ECO:0000256" key="1">
    <source>
        <dbReference type="SAM" id="MobiDB-lite"/>
    </source>
</evidence>
<dbReference type="EMBL" id="PGOL01001823">
    <property type="protein sequence ID" value="PKI53922.1"/>
    <property type="molecule type" value="Genomic_DNA"/>
</dbReference>
<comment type="caution">
    <text evidence="4">The sequence shown here is derived from an EMBL/GenBank/DDBJ whole genome shotgun (WGS) entry which is preliminary data.</text>
</comment>
<sequence length="97" mass="10783">MASFFISFSFFPLLWGVCGIGAGRPICLPLLLLEERKMRKRQIGASPTSDLPPMRWFANREGPDTPQGEGRRERERGSGRSPVEGLRPASPPLALFI</sequence>
<evidence type="ECO:0008006" key="6">
    <source>
        <dbReference type="Google" id="ProtNLM"/>
    </source>
</evidence>
<accession>A0A2I0JCF5</accession>
<proteinExistence type="predicted"/>
<keyword evidence="2" id="KW-1133">Transmembrane helix</keyword>
<keyword evidence="2" id="KW-0472">Membrane</keyword>
<dbReference type="AlphaFoldDB" id="A0A2I0JCF5"/>
<feature type="region of interest" description="Disordered" evidence="1">
    <location>
        <begin position="42"/>
        <end position="97"/>
    </location>
</feature>
<protein>
    <recommendedName>
        <fullName evidence="6">Secreted protein</fullName>
    </recommendedName>
</protein>
<dbReference type="Proteomes" id="UP000233551">
    <property type="component" value="Unassembled WGS sequence"/>
</dbReference>
<feature type="signal peptide" evidence="3">
    <location>
        <begin position="1"/>
        <end position="16"/>
    </location>
</feature>